<feature type="compositionally biased region" description="Polar residues" evidence="1">
    <location>
        <begin position="113"/>
        <end position="123"/>
    </location>
</feature>
<evidence type="ECO:0000313" key="4">
    <source>
        <dbReference type="Proteomes" id="UP000053095"/>
    </source>
</evidence>
<dbReference type="GO" id="GO:1990380">
    <property type="term" value="F:K48-linked deubiquitinase activity"/>
    <property type="evidence" value="ECO:0007669"/>
    <property type="project" value="InterPro"/>
</dbReference>
<feature type="compositionally biased region" description="Polar residues" evidence="1">
    <location>
        <begin position="663"/>
        <end position="685"/>
    </location>
</feature>
<feature type="compositionally biased region" description="Low complexity" evidence="1">
    <location>
        <begin position="746"/>
        <end position="784"/>
    </location>
</feature>
<feature type="compositionally biased region" description="Polar residues" evidence="1">
    <location>
        <begin position="236"/>
        <end position="245"/>
    </location>
</feature>
<feature type="compositionally biased region" description="Polar residues" evidence="1">
    <location>
        <begin position="178"/>
        <end position="188"/>
    </location>
</feature>
<dbReference type="Proteomes" id="UP000053095">
    <property type="component" value="Unassembled WGS sequence"/>
</dbReference>
<dbReference type="GO" id="GO:0016807">
    <property type="term" value="F:cysteine-type carboxypeptidase activity"/>
    <property type="evidence" value="ECO:0007669"/>
    <property type="project" value="TreeGrafter"/>
</dbReference>
<feature type="compositionally biased region" description="Low complexity" evidence="1">
    <location>
        <begin position="703"/>
        <end position="733"/>
    </location>
</feature>
<evidence type="ECO:0000259" key="2">
    <source>
        <dbReference type="Pfam" id="PF04424"/>
    </source>
</evidence>
<dbReference type="GO" id="GO:0071108">
    <property type="term" value="P:protein K48-linked deubiquitination"/>
    <property type="evidence" value="ECO:0007669"/>
    <property type="project" value="TreeGrafter"/>
</dbReference>
<feature type="region of interest" description="Disordered" evidence="1">
    <location>
        <begin position="651"/>
        <end position="687"/>
    </location>
</feature>
<dbReference type="GO" id="GO:0005829">
    <property type="term" value="C:cytosol"/>
    <property type="evidence" value="ECO:0007669"/>
    <property type="project" value="TreeGrafter"/>
</dbReference>
<dbReference type="PANTHER" id="PTHR18063:SF6">
    <property type="entry name" value="UBIQUITIN CARBOXYL-TERMINAL HYDROLASE"/>
    <property type="match status" value="1"/>
</dbReference>
<feature type="compositionally biased region" description="Pro residues" evidence="1">
    <location>
        <begin position="1"/>
        <end position="11"/>
    </location>
</feature>
<dbReference type="InterPro" id="IPR007518">
    <property type="entry name" value="MINDY"/>
</dbReference>
<feature type="compositionally biased region" description="Low complexity" evidence="1">
    <location>
        <begin position="838"/>
        <end position="848"/>
    </location>
</feature>
<feature type="compositionally biased region" description="Polar residues" evidence="1">
    <location>
        <begin position="285"/>
        <end position="303"/>
    </location>
</feature>
<dbReference type="GO" id="GO:0004843">
    <property type="term" value="F:cysteine-type deubiquitinase activity"/>
    <property type="evidence" value="ECO:0007669"/>
    <property type="project" value="InterPro"/>
</dbReference>
<dbReference type="AlphaFoldDB" id="A0A6V8HLE1"/>
<reference evidence="4" key="1">
    <citation type="journal article" date="2015" name="Genome Announc.">
        <title>Draft genome sequence of Talaromyces cellulolyticus strain Y-94, a source of lignocellulosic biomass-degrading enzymes.</title>
        <authorList>
            <person name="Fujii T."/>
            <person name="Koike H."/>
            <person name="Sawayama S."/>
            <person name="Yano S."/>
            <person name="Inoue H."/>
        </authorList>
    </citation>
    <scope>NUCLEOTIDE SEQUENCE [LARGE SCALE GENOMIC DNA]</scope>
    <source>
        <strain evidence="4">Y-94</strain>
    </source>
</reference>
<evidence type="ECO:0000256" key="1">
    <source>
        <dbReference type="SAM" id="MobiDB-lite"/>
    </source>
</evidence>
<evidence type="ECO:0000313" key="3">
    <source>
        <dbReference type="EMBL" id="GAM41854.1"/>
    </source>
</evidence>
<dbReference type="Pfam" id="PF04424">
    <property type="entry name" value="MINDY_DUB"/>
    <property type="match status" value="1"/>
</dbReference>
<dbReference type="InterPro" id="IPR033979">
    <property type="entry name" value="MINDY_domain"/>
</dbReference>
<accession>A0A6V8HLE1</accession>
<keyword evidence="4" id="KW-1185">Reference proteome</keyword>
<dbReference type="GO" id="GO:0071944">
    <property type="term" value="C:cell periphery"/>
    <property type="evidence" value="ECO:0007669"/>
    <property type="project" value="TreeGrafter"/>
</dbReference>
<feature type="compositionally biased region" description="Basic and acidic residues" evidence="1">
    <location>
        <begin position="321"/>
        <end position="335"/>
    </location>
</feature>
<feature type="compositionally biased region" description="Polar residues" evidence="1">
    <location>
        <begin position="131"/>
        <end position="170"/>
    </location>
</feature>
<dbReference type="PANTHER" id="PTHR18063">
    <property type="entry name" value="NF-E2 INDUCIBLE PROTEIN"/>
    <property type="match status" value="1"/>
</dbReference>
<feature type="region of interest" description="Disordered" evidence="1">
    <location>
        <begin position="282"/>
        <end position="353"/>
    </location>
</feature>
<feature type="compositionally biased region" description="Basic and acidic residues" evidence="1">
    <location>
        <begin position="857"/>
        <end position="872"/>
    </location>
</feature>
<feature type="compositionally biased region" description="Pro residues" evidence="1">
    <location>
        <begin position="339"/>
        <end position="352"/>
    </location>
</feature>
<feature type="region of interest" description="Disordered" evidence="1">
    <location>
        <begin position="1"/>
        <end position="263"/>
    </location>
</feature>
<name>A0A6V8HLE1_TALPI</name>
<gene>
    <name evidence="3" type="ORF">TCE0_042r15302</name>
</gene>
<proteinExistence type="predicted"/>
<feature type="domain" description="MINDY deubiquitinase" evidence="2">
    <location>
        <begin position="367"/>
        <end position="645"/>
    </location>
</feature>
<feature type="compositionally biased region" description="Polar residues" evidence="1">
    <location>
        <begin position="310"/>
        <end position="320"/>
    </location>
</feature>
<dbReference type="EMBL" id="DF933838">
    <property type="protein sequence ID" value="GAM41854.1"/>
    <property type="molecule type" value="Genomic_DNA"/>
</dbReference>
<organism evidence="3 4">
    <name type="scientific">Talaromyces pinophilus</name>
    <name type="common">Penicillium pinophilum</name>
    <dbReference type="NCBI Taxonomy" id="128442"/>
    <lineage>
        <taxon>Eukaryota</taxon>
        <taxon>Fungi</taxon>
        <taxon>Dikarya</taxon>
        <taxon>Ascomycota</taxon>
        <taxon>Pezizomycotina</taxon>
        <taxon>Eurotiomycetes</taxon>
        <taxon>Eurotiomycetidae</taxon>
        <taxon>Eurotiales</taxon>
        <taxon>Trichocomaceae</taxon>
        <taxon>Talaromyces</taxon>
        <taxon>Talaromyces sect. Talaromyces</taxon>
    </lineage>
</organism>
<sequence length="872" mass="96317">MVLRKNPPPGIHVPSRARNGSDPRSLQSRSSTSPRSVTQQQSSRKDSWELDTDSIYSPDLRTSPAFDLMPLEEAQKSPVASSSPWEDELVERPVGMSHITGTSQQVPGGPNNVAYQHTGSSIRSGDDGYQKQPQKQPSAGESALGTSPQRFRSNNPFLRARNSSPNPWEDNSQRERLPSQSEQSSSIPNLPPDQSERNSQTSGIIPMTARLSIFDQPEDPWGQPSQQPDGGVALPNTESVTQTSSDKGKMPATESGDNTYAFNQTEQEWDTDNHWQELSLRPESANVSNGSSSQQIPRASSPQLIDLEDTPTNTEANPWSSERRPDPPPKDKVEDQPPTSQPPPPTLDPLPPMSEAELKNFQEKQAETYAIRHINWTDYTGQLRESPVLVQSRNGPCPLLALVNGLIMRSDRKAQPPIVRALQTRENISLGLLIQALFDELVTYSNEELPDIEALSRFLTMLHTGMNVNPRLTLGSPAALGSFFETKDIQLYDSFKVPLVHGWIATPASGVHDSMVRVAQYYEDIQLLRFRKEEIEDRVFRNGATLTPDEERLMNDIQTIDQFVNIENTTQLTEFGLDHLGKTLPPGSVSILFRNDHFSTLYKHPQSGQLFTLITDAGYADHAEVVWESLVDITGANTEYYAGDFRPVGHGPSAPGPAGPSHLVSQRNSSRNNGATTSSTPSQHTTEQEDADYAYALSLQFQEEAQQQQERQRQPNARSSSTRVASTAARNTVPAHRYSQSTASGSTSRLRNPSVSSSSLQSPPRRNENNNNLHNIPQDAPGAADNDDDIADDAPPPSYEQVARNKAAEMFNRQQQPQPQPGLGPNTEYGTRRIQPYPSGSTPTPSTGRRQPLQSVPDRRAQASRDKDCIVM</sequence>
<protein>
    <recommendedName>
        <fullName evidence="2">MINDY deubiquitinase domain-containing protein</fullName>
    </recommendedName>
</protein>
<feature type="compositionally biased region" description="Low complexity" evidence="1">
    <location>
        <begin position="22"/>
        <end position="42"/>
    </location>
</feature>
<comment type="caution">
    <text evidence="3">The sequence shown here is derived from an EMBL/GenBank/DDBJ whole genome shotgun (WGS) entry which is preliminary data.</text>
</comment>
<feature type="region of interest" description="Disordered" evidence="1">
    <location>
        <begin position="703"/>
        <end position="872"/>
    </location>
</feature>